<keyword evidence="4" id="KW-0812">Transmembrane</keyword>
<feature type="transmembrane region" description="Helical" evidence="4">
    <location>
        <begin position="7"/>
        <end position="25"/>
    </location>
</feature>
<feature type="transmembrane region" description="Helical" evidence="4">
    <location>
        <begin position="156"/>
        <end position="176"/>
    </location>
</feature>
<keyword evidence="4" id="KW-1133">Transmembrane helix</keyword>
<sequence>MKQLCGPLLYYSAAMLSIYMTYAMTQSMAPNLSAFFGAEPVEKSLRLWLCTNTLVAAGFLTFAAGEKFCPPALKKILPLAGMALGAAASFVITDATGMAWALALMALLLPVGYLTSGAHYVLTMQVPAKWRGRFLGLAITITVLIQYGLFTDGKGVAPPLMAAVFAVTGALSCYTLRDRIALQSLKNDDERVPPPSPQYVAMLFLLISLLAALHGCGDSLALAFYANVDESIFHDSIRLFLPLGMLAAGYVADYRERHYLLSVTAIGLLLRIVSLFALSSSAGFIFSQSMEYFISSFCIMCYTLYFLDLAGKTAHPALWAGMGRTLALPISALSANFFYYVDNFSGGFVTAYILILAALNLFFYHGNFREWLEIPISSPPVPNCQAMPVTSTSTTDVPAVAKAANTAPPLTEWQEKFAFTPREMEVLKEVLTEKTAAEIAAELGIKERTVRYHIANLLKKTGTTHRAELKLLLSLPIDVRE</sequence>
<feature type="transmembrane region" description="Helical" evidence="4">
    <location>
        <begin position="232"/>
        <end position="252"/>
    </location>
</feature>
<evidence type="ECO:0000256" key="4">
    <source>
        <dbReference type="SAM" id="Phobius"/>
    </source>
</evidence>
<dbReference type="Proteomes" id="UP000184263">
    <property type="component" value="Unassembled WGS sequence"/>
</dbReference>
<dbReference type="Gene3D" id="1.10.10.10">
    <property type="entry name" value="Winged helix-like DNA-binding domain superfamily/Winged helix DNA-binding domain"/>
    <property type="match status" value="1"/>
</dbReference>
<feature type="transmembrane region" description="Helical" evidence="4">
    <location>
        <begin position="99"/>
        <end position="122"/>
    </location>
</feature>
<accession>A0A1M6QWQ7</accession>
<feature type="transmembrane region" description="Helical" evidence="4">
    <location>
        <begin position="134"/>
        <end position="150"/>
    </location>
</feature>
<protein>
    <submittedName>
        <fullName evidence="6">DNA-binding transcriptional regulator, CsgD family</fullName>
    </submittedName>
</protein>
<dbReference type="SUPFAM" id="SSF103473">
    <property type="entry name" value="MFS general substrate transporter"/>
    <property type="match status" value="1"/>
</dbReference>
<evidence type="ECO:0000256" key="1">
    <source>
        <dbReference type="ARBA" id="ARBA00023015"/>
    </source>
</evidence>
<dbReference type="RefSeq" id="WP_218587661.1">
    <property type="nucleotide sequence ID" value="NZ_FRBC01000001.1"/>
</dbReference>
<dbReference type="CDD" id="cd06170">
    <property type="entry name" value="LuxR_C_like"/>
    <property type="match status" value="1"/>
</dbReference>
<feature type="transmembrane region" description="Helical" evidence="4">
    <location>
        <begin position="344"/>
        <end position="364"/>
    </location>
</feature>
<dbReference type="PANTHER" id="PTHR44688:SF16">
    <property type="entry name" value="DNA-BINDING TRANSCRIPTIONAL ACTIVATOR DEVR_DOSR"/>
    <property type="match status" value="1"/>
</dbReference>
<feature type="transmembrane region" description="Helical" evidence="4">
    <location>
        <begin position="45"/>
        <end position="64"/>
    </location>
</feature>
<dbReference type="InterPro" id="IPR000792">
    <property type="entry name" value="Tscrpt_reg_LuxR_C"/>
</dbReference>
<feature type="transmembrane region" description="Helical" evidence="4">
    <location>
        <begin position="292"/>
        <end position="310"/>
    </location>
</feature>
<keyword evidence="1" id="KW-0805">Transcription regulation</keyword>
<evidence type="ECO:0000256" key="2">
    <source>
        <dbReference type="ARBA" id="ARBA00023125"/>
    </source>
</evidence>
<feature type="transmembrane region" description="Helical" evidence="4">
    <location>
        <begin position="317"/>
        <end position="338"/>
    </location>
</feature>
<keyword evidence="4" id="KW-0472">Membrane</keyword>
<evidence type="ECO:0000256" key="3">
    <source>
        <dbReference type="ARBA" id="ARBA00023163"/>
    </source>
</evidence>
<dbReference type="PRINTS" id="PR00038">
    <property type="entry name" value="HTHLUXR"/>
</dbReference>
<feature type="transmembrane region" description="Helical" evidence="4">
    <location>
        <begin position="259"/>
        <end position="286"/>
    </location>
</feature>
<feature type="domain" description="HTH luxR-type" evidence="5">
    <location>
        <begin position="412"/>
        <end position="477"/>
    </location>
</feature>
<proteinExistence type="predicted"/>
<dbReference type="InterPro" id="IPR036259">
    <property type="entry name" value="MFS_trans_sf"/>
</dbReference>
<feature type="transmembrane region" description="Helical" evidence="4">
    <location>
        <begin position="199"/>
        <end position="226"/>
    </location>
</feature>
<dbReference type="GO" id="GO:0003677">
    <property type="term" value="F:DNA binding"/>
    <property type="evidence" value="ECO:0007669"/>
    <property type="project" value="UniProtKB-KW"/>
</dbReference>
<keyword evidence="3" id="KW-0804">Transcription</keyword>
<dbReference type="EMBL" id="FRBC01000001">
    <property type="protein sequence ID" value="SHK24528.1"/>
    <property type="molecule type" value="Genomic_DNA"/>
</dbReference>
<name>A0A1M6QWQ7_SELRU</name>
<keyword evidence="2 6" id="KW-0238">DNA-binding</keyword>
<dbReference type="Pfam" id="PF00196">
    <property type="entry name" value="GerE"/>
    <property type="match status" value="1"/>
</dbReference>
<evidence type="ECO:0000259" key="5">
    <source>
        <dbReference type="PROSITE" id="PS50043"/>
    </source>
</evidence>
<dbReference type="PROSITE" id="PS50043">
    <property type="entry name" value="HTH_LUXR_2"/>
    <property type="match status" value="1"/>
</dbReference>
<dbReference type="PANTHER" id="PTHR44688">
    <property type="entry name" value="DNA-BINDING TRANSCRIPTIONAL ACTIVATOR DEVR_DOSR"/>
    <property type="match status" value="1"/>
</dbReference>
<dbReference type="SMART" id="SM00421">
    <property type="entry name" value="HTH_LUXR"/>
    <property type="match status" value="1"/>
</dbReference>
<dbReference type="GO" id="GO:0006355">
    <property type="term" value="P:regulation of DNA-templated transcription"/>
    <property type="evidence" value="ECO:0007669"/>
    <property type="project" value="InterPro"/>
</dbReference>
<evidence type="ECO:0000313" key="7">
    <source>
        <dbReference type="Proteomes" id="UP000184263"/>
    </source>
</evidence>
<organism evidence="6 7">
    <name type="scientific">Selenomonas ruminantium</name>
    <dbReference type="NCBI Taxonomy" id="971"/>
    <lineage>
        <taxon>Bacteria</taxon>
        <taxon>Bacillati</taxon>
        <taxon>Bacillota</taxon>
        <taxon>Negativicutes</taxon>
        <taxon>Selenomonadales</taxon>
        <taxon>Selenomonadaceae</taxon>
        <taxon>Selenomonas</taxon>
    </lineage>
</organism>
<feature type="transmembrane region" description="Helical" evidence="4">
    <location>
        <begin position="76"/>
        <end position="93"/>
    </location>
</feature>
<dbReference type="SUPFAM" id="SSF46894">
    <property type="entry name" value="C-terminal effector domain of the bipartite response regulators"/>
    <property type="match status" value="1"/>
</dbReference>
<reference evidence="6 7" key="1">
    <citation type="submission" date="2016-11" db="EMBL/GenBank/DDBJ databases">
        <authorList>
            <person name="Jaros S."/>
            <person name="Januszkiewicz K."/>
            <person name="Wedrychowicz H."/>
        </authorList>
    </citation>
    <scope>NUCLEOTIDE SEQUENCE [LARGE SCALE GENOMIC DNA]</scope>
    <source>
        <strain evidence="6 7">HD4</strain>
    </source>
</reference>
<dbReference type="AlphaFoldDB" id="A0A1M6QWQ7"/>
<evidence type="ECO:0000313" key="6">
    <source>
        <dbReference type="EMBL" id="SHK24528.1"/>
    </source>
</evidence>
<dbReference type="InterPro" id="IPR036388">
    <property type="entry name" value="WH-like_DNA-bd_sf"/>
</dbReference>
<gene>
    <name evidence="6" type="ORF">SAMN05216582_10119</name>
</gene>
<dbReference type="InterPro" id="IPR016032">
    <property type="entry name" value="Sig_transdc_resp-reg_C-effctor"/>
</dbReference>